<dbReference type="GO" id="GO:0042162">
    <property type="term" value="F:telomeric DNA binding"/>
    <property type="evidence" value="ECO:0007669"/>
    <property type="project" value="TreeGrafter"/>
</dbReference>
<dbReference type="SUPFAM" id="SSF52113">
    <property type="entry name" value="BRCT domain"/>
    <property type="match status" value="1"/>
</dbReference>
<feature type="compositionally biased region" description="Polar residues" evidence="9">
    <location>
        <begin position="106"/>
        <end position="115"/>
    </location>
</feature>
<feature type="compositionally biased region" description="Polar residues" evidence="9">
    <location>
        <begin position="576"/>
        <end position="589"/>
    </location>
</feature>
<gene>
    <name evidence="11" type="ORF">BKA59DRAFT_269346</name>
</gene>
<reference evidence="11" key="1">
    <citation type="journal article" date="2021" name="Nat. Commun.">
        <title>Genetic determinants of endophytism in the Arabidopsis root mycobiome.</title>
        <authorList>
            <person name="Mesny F."/>
            <person name="Miyauchi S."/>
            <person name="Thiergart T."/>
            <person name="Pickel B."/>
            <person name="Atanasova L."/>
            <person name="Karlsson M."/>
            <person name="Huettel B."/>
            <person name="Barry K.W."/>
            <person name="Haridas S."/>
            <person name="Chen C."/>
            <person name="Bauer D."/>
            <person name="Andreopoulos W."/>
            <person name="Pangilinan J."/>
            <person name="LaButti K."/>
            <person name="Riley R."/>
            <person name="Lipzen A."/>
            <person name="Clum A."/>
            <person name="Drula E."/>
            <person name="Henrissat B."/>
            <person name="Kohler A."/>
            <person name="Grigoriev I.V."/>
            <person name="Martin F.M."/>
            <person name="Hacquard S."/>
        </authorList>
    </citation>
    <scope>NUCLEOTIDE SEQUENCE</scope>
    <source>
        <strain evidence="11">MPI-SDFR-AT-0068</strain>
    </source>
</reference>
<comment type="caution">
    <text evidence="11">The sequence shown here is derived from an EMBL/GenBank/DDBJ whole genome shotgun (WGS) entry which is preliminary data.</text>
</comment>
<organism evidence="11 12">
    <name type="scientific">Fusarium tricinctum</name>
    <dbReference type="NCBI Taxonomy" id="61284"/>
    <lineage>
        <taxon>Eukaryota</taxon>
        <taxon>Fungi</taxon>
        <taxon>Dikarya</taxon>
        <taxon>Ascomycota</taxon>
        <taxon>Pezizomycotina</taxon>
        <taxon>Sordariomycetes</taxon>
        <taxon>Hypocreomycetidae</taxon>
        <taxon>Hypocreales</taxon>
        <taxon>Nectriaceae</taxon>
        <taxon>Fusarium</taxon>
        <taxon>Fusarium tricinctum species complex</taxon>
    </lineage>
</organism>
<proteinExistence type="inferred from homology"/>
<feature type="region of interest" description="Disordered" evidence="9">
    <location>
        <begin position="461"/>
        <end position="486"/>
    </location>
</feature>
<dbReference type="InterPro" id="IPR015010">
    <property type="entry name" value="TERF2IP_Myb"/>
</dbReference>
<feature type="region of interest" description="Disordered" evidence="9">
    <location>
        <begin position="96"/>
        <end position="115"/>
    </location>
</feature>
<evidence type="ECO:0000256" key="2">
    <source>
        <dbReference type="ARBA" id="ARBA00022454"/>
    </source>
</evidence>
<evidence type="ECO:0000256" key="4">
    <source>
        <dbReference type="ARBA" id="ARBA00023015"/>
    </source>
</evidence>
<feature type="region of interest" description="Disordered" evidence="9">
    <location>
        <begin position="368"/>
        <end position="387"/>
    </location>
</feature>
<evidence type="ECO:0000256" key="6">
    <source>
        <dbReference type="ARBA" id="ARBA00023163"/>
    </source>
</evidence>
<dbReference type="InterPro" id="IPR036420">
    <property type="entry name" value="BRCT_dom_sf"/>
</dbReference>
<keyword evidence="3 8" id="KW-0779">Telomere</keyword>
<feature type="compositionally biased region" description="Polar residues" evidence="9">
    <location>
        <begin position="218"/>
        <end position="228"/>
    </location>
</feature>
<name>A0A8K0RNY1_9HYPO</name>
<feature type="compositionally biased region" description="Basic and acidic residues" evidence="9">
    <location>
        <begin position="590"/>
        <end position="599"/>
    </location>
</feature>
<dbReference type="SUPFAM" id="SSF46689">
    <property type="entry name" value="Homeodomain-like"/>
    <property type="match status" value="1"/>
</dbReference>
<evidence type="ECO:0000256" key="7">
    <source>
        <dbReference type="ARBA" id="ARBA00023242"/>
    </source>
</evidence>
<dbReference type="InterPro" id="IPR038104">
    <property type="entry name" value="Rap1_C_sf"/>
</dbReference>
<dbReference type="InterPro" id="IPR036431">
    <property type="entry name" value="ARID_dom_sf"/>
</dbReference>
<comment type="subcellular location">
    <subcellularLocation>
        <location evidence="8">Nucleus</location>
    </subcellularLocation>
    <subcellularLocation>
        <location evidence="8">Chromosome</location>
        <location evidence="8">Telomere</location>
    </subcellularLocation>
</comment>
<keyword evidence="4" id="KW-0805">Transcription regulation</keyword>
<evidence type="ECO:0000256" key="1">
    <source>
        <dbReference type="ARBA" id="ARBA00010467"/>
    </source>
</evidence>
<dbReference type="InterPro" id="IPR039595">
    <property type="entry name" value="TE2IP/Rap1"/>
</dbReference>
<dbReference type="PANTHER" id="PTHR16466:SF6">
    <property type="entry name" value="TELOMERIC REPEAT-BINDING FACTOR 2-INTERACTING PROTEIN 1"/>
    <property type="match status" value="1"/>
</dbReference>
<feature type="region of interest" description="Disordered" evidence="9">
    <location>
        <begin position="179"/>
        <end position="261"/>
    </location>
</feature>
<comment type="function">
    <text evidence="8">Involved in the regulation of telomere length, clustering and has a specific role in telomere position effect (TPE).</text>
</comment>
<dbReference type="SUPFAM" id="SSF46774">
    <property type="entry name" value="ARID-like"/>
    <property type="match status" value="1"/>
</dbReference>
<sequence length="723" mass="82455">MAPTVTYNGVEASEGGTIFKDCKFWIAQRVPQRSRWIDLIRQNGGTVVPLEKQADMLIADYVRKDVPPGSYSWQFIEDSINNGIIQLKDRYLIGRHPDEPRPVGSGQLSRSTRTKFSAEDDANIAKWALEHPTEQKGNRIWQEYERINPRHTAQSWRDRYIKKLHLLGRDVLERMAAQAKNEARPVENTAVQPEELRPAVRKTTQKPTMEQPPKEQIANPTKPSSMNKAPQRKRPVLPSETAGEDLQSQPHPPATFEDTYDSGKQAFYNDLSEYINVTNADIKIHHTINGRTIELWDLARATESLNSESQLLDWYRVAEDLGFDDPGDDTVGELVSCYAQNLRQFLEMVQGFDDKEEAYEPQDVAHDMEPSHDINFEDDQDNGLPQSYVPSSPPVDAVKDLKRPATRHLLSSSSHLNKRRRYHKDMEIPSTPEPGLVPELPRTHEPSLGVLESSQWPDYVGESEASQHLPPLPIQYESQDLGTRPIPRQDLRHQSVDLAPIPTREIVDSTPIPLHLNRQRQEILPASRRKDLRIEASKRPRDSSFEDQTAPRRAVSSIKPNSTTIAKRAVRRSLPASFNSGRNPTPQRSHPQDPDKSNTREIQQWTSHYESMGYPRHIVVEALKRTTLTPGNLALTAMQHLKDGRGIPTRYEGIWTDRDDADLEFVSSIDFGNPPTSESEERQQERAQKAHNRLIKKHGFERFKLRKAFLDAQTTEGGYDMEA</sequence>
<dbReference type="OrthoDB" id="435460at2759"/>
<evidence type="ECO:0000256" key="9">
    <source>
        <dbReference type="SAM" id="MobiDB-lite"/>
    </source>
</evidence>
<dbReference type="Gene3D" id="1.10.10.60">
    <property type="entry name" value="Homeodomain-like"/>
    <property type="match status" value="1"/>
</dbReference>
<keyword evidence="2 8" id="KW-0158">Chromosome</keyword>
<keyword evidence="6" id="KW-0804">Transcription</keyword>
<feature type="domain" description="ARID" evidence="10">
    <location>
        <begin position="261"/>
        <end position="350"/>
    </location>
</feature>
<keyword evidence="7 8" id="KW-0539">Nucleus</keyword>
<dbReference type="GO" id="GO:0031848">
    <property type="term" value="P:protection from non-homologous end joining at telomere"/>
    <property type="evidence" value="ECO:0007669"/>
    <property type="project" value="TreeGrafter"/>
</dbReference>
<comment type="similarity">
    <text evidence="1 8">Belongs to the RAP1 family.</text>
</comment>
<dbReference type="EMBL" id="JAGPXF010000006">
    <property type="protein sequence ID" value="KAH7239081.1"/>
    <property type="molecule type" value="Genomic_DNA"/>
</dbReference>
<accession>A0A8K0RNY1</accession>
<dbReference type="PROSITE" id="PS51011">
    <property type="entry name" value="ARID"/>
    <property type="match status" value="1"/>
</dbReference>
<evidence type="ECO:0000256" key="3">
    <source>
        <dbReference type="ARBA" id="ARBA00022895"/>
    </source>
</evidence>
<dbReference type="Gene3D" id="1.10.10.2170">
    <property type="match status" value="1"/>
</dbReference>
<dbReference type="PANTHER" id="PTHR16466">
    <property type="entry name" value="TELOMERE REPEAT-BINDING FACTOR 2-INTERACTING PROTEIN 1"/>
    <property type="match status" value="1"/>
</dbReference>
<dbReference type="Pfam" id="PF11626">
    <property type="entry name" value="Rap1_C"/>
    <property type="match status" value="1"/>
</dbReference>
<dbReference type="InterPro" id="IPR009057">
    <property type="entry name" value="Homeodomain-like_sf"/>
</dbReference>
<dbReference type="Pfam" id="PF08914">
    <property type="entry name" value="Myb_Rap1"/>
    <property type="match status" value="1"/>
</dbReference>
<dbReference type="Pfam" id="PF01388">
    <property type="entry name" value="ARID"/>
    <property type="match status" value="1"/>
</dbReference>
<evidence type="ECO:0000256" key="5">
    <source>
        <dbReference type="ARBA" id="ARBA00023159"/>
    </source>
</evidence>
<evidence type="ECO:0000313" key="12">
    <source>
        <dbReference type="Proteomes" id="UP000813427"/>
    </source>
</evidence>
<dbReference type="Gene3D" id="1.10.150.60">
    <property type="entry name" value="ARID DNA-binding domain"/>
    <property type="match status" value="1"/>
</dbReference>
<feature type="compositionally biased region" description="Basic and acidic residues" evidence="9">
    <location>
        <begin position="528"/>
        <end position="544"/>
    </location>
</feature>
<feature type="compositionally biased region" description="Basic and acidic residues" evidence="9">
    <location>
        <begin position="679"/>
        <end position="688"/>
    </location>
</feature>
<feature type="region of interest" description="Disordered" evidence="9">
    <location>
        <begin position="412"/>
        <end position="442"/>
    </location>
</feature>
<dbReference type="AlphaFoldDB" id="A0A8K0RNY1"/>
<feature type="region of interest" description="Disordered" evidence="9">
    <location>
        <begin position="670"/>
        <end position="690"/>
    </location>
</feature>
<dbReference type="InterPro" id="IPR001606">
    <property type="entry name" value="ARID_dom"/>
</dbReference>
<keyword evidence="12" id="KW-1185">Reference proteome</keyword>
<comment type="subunit">
    <text evidence="8">Homodimer.</text>
</comment>
<dbReference type="GO" id="GO:0010833">
    <property type="term" value="P:telomere maintenance via telomere lengthening"/>
    <property type="evidence" value="ECO:0007669"/>
    <property type="project" value="UniProtKB-UniRule"/>
</dbReference>
<feature type="region of interest" description="Disordered" evidence="9">
    <location>
        <begin position="510"/>
        <end position="599"/>
    </location>
</feature>
<dbReference type="Pfam" id="PF16589">
    <property type="entry name" value="BRCT_2"/>
    <property type="match status" value="1"/>
</dbReference>
<protein>
    <recommendedName>
        <fullName evidence="8">DNA-binding protein RAP1</fullName>
    </recommendedName>
</protein>
<keyword evidence="5" id="KW-0010">Activator</keyword>
<evidence type="ECO:0000259" key="10">
    <source>
        <dbReference type="PROSITE" id="PS51011"/>
    </source>
</evidence>
<dbReference type="InterPro" id="IPR021661">
    <property type="entry name" value="Rap1_C"/>
</dbReference>
<dbReference type="InterPro" id="IPR001357">
    <property type="entry name" value="BRCT_dom"/>
</dbReference>
<dbReference type="CDD" id="cd11655">
    <property type="entry name" value="rap1_myb-like"/>
    <property type="match status" value="1"/>
</dbReference>
<evidence type="ECO:0000313" key="11">
    <source>
        <dbReference type="EMBL" id="KAH7239081.1"/>
    </source>
</evidence>
<dbReference type="Proteomes" id="UP000813427">
    <property type="component" value="Unassembled WGS sequence"/>
</dbReference>
<evidence type="ECO:0000256" key="8">
    <source>
        <dbReference type="RuleBase" id="RU367107"/>
    </source>
</evidence>
<dbReference type="GO" id="GO:0070187">
    <property type="term" value="C:shelterin complex"/>
    <property type="evidence" value="ECO:0007669"/>
    <property type="project" value="TreeGrafter"/>
</dbReference>